<dbReference type="InParanoid" id="A0A3N4M3I2"/>
<dbReference type="EMBL" id="ML121527">
    <property type="protein sequence ID" value="RPB29726.1"/>
    <property type="molecule type" value="Genomic_DNA"/>
</dbReference>
<feature type="compositionally biased region" description="Basic residues" evidence="1">
    <location>
        <begin position="8"/>
        <end position="18"/>
    </location>
</feature>
<dbReference type="AlphaFoldDB" id="A0A3N4M3I2"/>
<accession>A0A3N4M3I2</accession>
<dbReference type="SUPFAM" id="SSF54695">
    <property type="entry name" value="POZ domain"/>
    <property type="match status" value="1"/>
</dbReference>
<reference evidence="2 3" key="1">
    <citation type="journal article" date="2018" name="Nat. Ecol. Evol.">
        <title>Pezizomycetes genomes reveal the molecular basis of ectomycorrhizal truffle lifestyle.</title>
        <authorList>
            <person name="Murat C."/>
            <person name="Payen T."/>
            <person name="Noel B."/>
            <person name="Kuo A."/>
            <person name="Morin E."/>
            <person name="Chen J."/>
            <person name="Kohler A."/>
            <person name="Krizsan K."/>
            <person name="Balestrini R."/>
            <person name="Da Silva C."/>
            <person name="Montanini B."/>
            <person name="Hainaut M."/>
            <person name="Levati E."/>
            <person name="Barry K.W."/>
            <person name="Belfiori B."/>
            <person name="Cichocki N."/>
            <person name="Clum A."/>
            <person name="Dockter R.B."/>
            <person name="Fauchery L."/>
            <person name="Guy J."/>
            <person name="Iotti M."/>
            <person name="Le Tacon F."/>
            <person name="Lindquist E.A."/>
            <person name="Lipzen A."/>
            <person name="Malagnac F."/>
            <person name="Mello A."/>
            <person name="Molinier V."/>
            <person name="Miyauchi S."/>
            <person name="Poulain J."/>
            <person name="Riccioni C."/>
            <person name="Rubini A."/>
            <person name="Sitrit Y."/>
            <person name="Splivallo R."/>
            <person name="Traeger S."/>
            <person name="Wang M."/>
            <person name="Zifcakova L."/>
            <person name="Wipf D."/>
            <person name="Zambonelli A."/>
            <person name="Paolocci F."/>
            <person name="Nowrousian M."/>
            <person name="Ottonello S."/>
            <person name="Baldrian P."/>
            <person name="Spatafora J.W."/>
            <person name="Henrissat B."/>
            <person name="Nagy L.G."/>
            <person name="Aury J.M."/>
            <person name="Wincker P."/>
            <person name="Grigoriev I.V."/>
            <person name="Bonfante P."/>
            <person name="Martin F.M."/>
        </authorList>
    </citation>
    <scope>NUCLEOTIDE SEQUENCE [LARGE SCALE GENOMIC DNA]</scope>
    <source>
        <strain evidence="2 3">ATCC MYA-4762</strain>
    </source>
</reference>
<proteinExistence type="predicted"/>
<feature type="region of interest" description="Disordered" evidence="1">
    <location>
        <begin position="1"/>
        <end position="27"/>
    </location>
</feature>
<evidence type="ECO:0008006" key="4">
    <source>
        <dbReference type="Google" id="ProtNLM"/>
    </source>
</evidence>
<protein>
    <recommendedName>
        <fullName evidence="4">BTB domain-containing protein</fullName>
    </recommendedName>
</protein>
<dbReference type="CDD" id="cd18186">
    <property type="entry name" value="BTB_POZ_ZBTB_KLHL-like"/>
    <property type="match status" value="1"/>
</dbReference>
<dbReference type="Proteomes" id="UP000267821">
    <property type="component" value="Unassembled WGS sequence"/>
</dbReference>
<dbReference type="OrthoDB" id="6359816at2759"/>
<evidence type="ECO:0000313" key="2">
    <source>
        <dbReference type="EMBL" id="RPB29726.1"/>
    </source>
</evidence>
<evidence type="ECO:0000313" key="3">
    <source>
        <dbReference type="Proteomes" id="UP000267821"/>
    </source>
</evidence>
<organism evidence="2 3">
    <name type="scientific">Terfezia boudieri ATCC MYA-4762</name>
    <dbReference type="NCBI Taxonomy" id="1051890"/>
    <lineage>
        <taxon>Eukaryota</taxon>
        <taxon>Fungi</taxon>
        <taxon>Dikarya</taxon>
        <taxon>Ascomycota</taxon>
        <taxon>Pezizomycotina</taxon>
        <taxon>Pezizomycetes</taxon>
        <taxon>Pezizales</taxon>
        <taxon>Pezizaceae</taxon>
        <taxon>Terfezia</taxon>
    </lineage>
</organism>
<dbReference type="Gene3D" id="3.30.710.10">
    <property type="entry name" value="Potassium Channel Kv1.1, Chain A"/>
    <property type="match status" value="1"/>
</dbReference>
<evidence type="ECO:0000256" key="1">
    <source>
        <dbReference type="SAM" id="MobiDB-lite"/>
    </source>
</evidence>
<sequence length="164" mass="18557">MPPTRQNGSRRFRTRPRSKGAETTSCSTATKATKADLFDSKLFKIILTDPNESLPIIIESDPELEEPITTGTAHDSGTVFRIHKRLLMSLSPELAKHSNNLMKRGLSGEVALDGVDTSTMQWFLQWAYRGKCKLYVLPVSISIWAWLRVSARSYSRWICTWLIA</sequence>
<gene>
    <name evidence="2" type="ORF">L211DRAFT_832432</name>
</gene>
<name>A0A3N4M3I2_9PEZI</name>
<keyword evidence="3" id="KW-1185">Reference proteome</keyword>
<dbReference type="InterPro" id="IPR011333">
    <property type="entry name" value="SKP1/BTB/POZ_sf"/>
</dbReference>